<sequence>MVSRVARKGGFTLLEVVLAVALVLSLMVALYAFYASAMDVRKGIAAESEMLSAERAIMDGLTNELRSAMIYPFLNLGLEGSADRLAFISAGVPGPAAWAVRES</sequence>
<comment type="caution">
    <text evidence="2">The sequence shown here is derived from an EMBL/GenBank/DDBJ whole genome shotgun (WGS) entry which is preliminary data.</text>
</comment>
<feature type="non-terminal residue" evidence="2">
    <location>
        <position position="103"/>
    </location>
</feature>
<keyword evidence="1" id="KW-1133">Transmembrane helix</keyword>
<dbReference type="Pfam" id="PF07963">
    <property type="entry name" value="N_methyl"/>
    <property type="match status" value="1"/>
</dbReference>
<dbReference type="AlphaFoldDB" id="X0ZFM0"/>
<dbReference type="PROSITE" id="PS00409">
    <property type="entry name" value="PROKAR_NTER_METHYL"/>
    <property type="match status" value="1"/>
</dbReference>
<protein>
    <recommendedName>
        <fullName evidence="3">Prepilin-type N-terminal cleavage/methylation domain-containing protein</fullName>
    </recommendedName>
</protein>
<feature type="transmembrane region" description="Helical" evidence="1">
    <location>
        <begin position="12"/>
        <end position="34"/>
    </location>
</feature>
<keyword evidence="1" id="KW-0472">Membrane</keyword>
<dbReference type="InterPro" id="IPR012902">
    <property type="entry name" value="N_methyl_site"/>
</dbReference>
<dbReference type="EMBL" id="BARS01052935">
    <property type="protein sequence ID" value="GAG47146.1"/>
    <property type="molecule type" value="Genomic_DNA"/>
</dbReference>
<dbReference type="NCBIfam" id="TIGR02532">
    <property type="entry name" value="IV_pilin_GFxxxE"/>
    <property type="match status" value="1"/>
</dbReference>
<accession>X0ZFM0</accession>
<evidence type="ECO:0000313" key="2">
    <source>
        <dbReference type="EMBL" id="GAG47146.1"/>
    </source>
</evidence>
<evidence type="ECO:0008006" key="3">
    <source>
        <dbReference type="Google" id="ProtNLM"/>
    </source>
</evidence>
<evidence type="ECO:0000256" key="1">
    <source>
        <dbReference type="SAM" id="Phobius"/>
    </source>
</evidence>
<organism evidence="2">
    <name type="scientific">marine sediment metagenome</name>
    <dbReference type="NCBI Taxonomy" id="412755"/>
    <lineage>
        <taxon>unclassified sequences</taxon>
        <taxon>metagenomes</taxon>
        <taxon>ecological metagenomes</taxon>
    </lineage>
</organism>
<proteinExistence type="predicted"/>
<gene>
    <name evidence="2" type="ORF">S01H1_78635</name>
</gene>
<name>X0ZFM0_9ZZZZ</name>
<keyword evidence="1" id="KW-0812">Transmembrane</keyword>
<reference evidence="2" key="1">
    <citation type="journal article" date="2014" name="Front. Microbiol.">
        <title>High frequency of phylogenetically diverse reductive dehalogenase-homologous genes in deep subseafloor sedimentary metagenomes.</title>
        <authorList>
            <person name="Kawai M."/>
            <person name="Futagami T."/>
            <person name="Toyoda A."/>
            <person name="Takaki Y."/>
            <person name="Nishi S."/>
            <person name="Hori S."/>
            <person name="Arai W."/>
            <person name="Tsubouchi T."/>
            <person name="Morono Y."/>
            <person name="Uchiyama I."/>
            <person name="Ito T."/>
            <person name="Fujiyama A."/>
            <person name="Inagaki F."/>
            <person name="Takami H."/>
        </authorList>
    </citation>
    <scope>NUCLEOTIDE SEQUENCE</scope>
    <source>
        <strain evidence="2">Expedition CK06-06</strain>
    </source>
</reference>